<evidence type="ECO:0000256" key="3">
    <source>
        <dbReference type="SAM" id="MobiDB-lite"/>
    </source>
</evidence>
<dbReference type="GO" id="GO:0006398">
    <property type="term" value="P:mRNA 3'-end processing by stem-loop binding and cleavage"/>
    <property type="evidence" value="ECO:0007669"/>
    <property type="project" value="TreeGrafter"/>
</dbReference>
<organism evidence="5 6">
    <name type="scientific">Saprolegnia diclina (strain VS20)</name>
    <dbReference type="NCBI Taxonomy" id="1156394"/>
    <lineage>
        <taxon>Eukaryota</taxon>
        <taxon>Sar</taxon>
        <taxon>Stramenopiles</taxon>
        <taxon>Oomycota</taxon>
        <taxon>Saprolegniomycetes</taxon>
        <taxon>Saprolegniales</taxon>
        <taxon>Saprolegniaceae</taxon>
        <taxon>Saprolegnia</taxon>
    </lineage>
</organism>
<protein>
    <recommendedName>
        <fullName evidence="4">Histone RNA hairpin-binding protein RNA-binding domain-containing protein</fullName>
    </recommendedName>
</protein>
<feature type="domain" description="Histone RNA hairpin-binding protein RNA-binding" evidence="4">
    <location>
        <begin position="106"/>
        <end position="175"/>
    </location>
</feature>
<name>T0QH70_SAPDV</name>
<dbReference type="GO" id="GO:0003729">
    <property type="term" value="F:mRNA binding"/>
    <property type="evidence" value="ECO:0007669"/>
    <property type="project" value="InterPro"/>
</dbReference>
<dbReference type="PANTHER" id="PTHR17408:SF0">
    <property type="entry name" value="HISTONE RNA HAIRPIN-BINDING PROTEIN"/>
    <property type="match status" value="1"/>
</dbReference>
<dbReference type="Pfam" id="PF15247">
    <property type="entry name" value="SLBP_RNA_bind"/>
    <property type="match status" value="1"/>
</dbReference>
<dbReference type="STRING" id="1156394.T0QH70"/>
<evidence type="ECO:0000256" key="1">
    <source>
        <dbReference type="ARBA" id="ARBA00006151"/>
    </source>
</evidence>
<accession>T0QH70</accession>
<dbReference type="AlphaFoldDB" id="T0QH70"/>
<dbReference type="Proteomes" id="UP000030762">
    <property type="component" value="Unassembled WGS sequence"/>
</dbReference>
<comment type="similarity">
    <text evidence="1">Belongs to the SLBP family.</text>
</comment>
<dbReference type="eggNOG" id="KOG3934">
    <property type="taxonomic scope" value="Eukaryota"/>
</dbReference>
<dbReference type="GO" id="GO:0051028">
    <property type="term" value="P:mRNA transport"/>
    <property type="evidence" value="ECO:0007669"/>
    <property type="project" value="TreeGrafter"/>
</dbReference>
<sequence length="233" mass="26632">MKRRGDDRRSAERDKRRRTRSRSPQRRRSRSPPRRRSRSPTRNRLQSPPRRSSPPRRPSPPPASRQTEAERSTPVEARPAASASTPPAPRDAAPRLEKNQMFQRETDPHKLAQRQKQIDFGKNTIGYDRYTQLVPRSERKQGLHPSTPDKTQAISKRMWDGRVRVWRSALHFWDPETPEVPVAPAATVLSAPLPTVVPTTEPCKPKVGDASLFDDFKDETAAPVDDMDEDDLL</sequence>
<evidence type="ECO:0000256" key="2">
    <source>
        <dbReference type="ARBA" id="ARBA00022884"/>
    </source>
</evidence>
<dbReference type="GO" id="GO:0071207">
    <property type="term" value="F:histone pre-mRNA stem-loop binding"/>
    <property type="evidence" value="ECO:0007669"/>
    <property type="project" value="TreeGrafter"/>
</dbReference>
<feature type="compositionally biased region" description="Basic and acidic residues" evidence="3">
    <location>
        <begin position="1"/>
        <end position="14"/>
    </location>
</feature>
<dbReference type="OrthoDB" id="265795at2759"/>
<feature type="region of interest" description="Disordered" evidence="3">
    <location>
        <begin position="1"/>
        <end position="155"/>
    </location>
</feature>
<feature type="compositionally biased region" description="Pro residues" evidence="3">
    <location>
        <begin position="51"/>
        <end position="63"/>
    </location>
</feature>
<dbReference type="GeneID" id="19949028"/>
<evidence type="ECO:0000259" key="4">
    <source>
        <dbReference type="Pfam" id="PF15247"/>
    </source>
</evidence>
<evidence type="ECO:0000313" key="6">
    <source>
        <dbReference type="Proteomes" id="UP000030762"/>
    </source>
</evidence>
<keyword evidence="6" id="KW-1185">Reference proteome</keyword>
<dbReference type="InterPro" id="IPR029344">
    <property type="entry name" value="SLBP_RNA_bind"/>
</dbReference>
<dbReference type="InterPro" id="IPR026502">
    <property type="entry name" value="SLBP1/SLBP2"/>
</dbReference>
<proteinExistence type="inferred from homology"/>
<dbReference type="GO" id="GO:0005737">
    <property type="term" value="C:cytoplasm"/>
    <property type="evidence" value="ECO:0007669"/>
    <property type="project" value="TreeGrafter"/>
</dbReference>
<reference evidence="5 6" key="1">
    <citation type="submission" date="2012-04" db="EMBL/GenBank/DDBJ databases">
        <title>The Genome Sequence of Saprolegnia declina VS20.</title>
        <authorList>
            <consortium name="The Broad Institute Genome Sequencing Platform"/>
            <person name="Russ C."/>
            <person name="Nusbaum C."/>
            <person name="Tyler B."/>
            <person name="van West P."/>
            <person name="Dieguez-Uribeondo J."/>
            <person name="de Bruijn I."/>
            <person name="Tripathy S."/>
            <person name="Jiang R."/>
            <person name="Young S.K."/>
            <person name="Zeng Q."/>
            <person name="Gargeya S."/>
            <person name="Fitzgerald M."/>
            <person name="Haas B."/>
            <person name="Abouelleil A."/>
            <person name="Alvarado L."/>
            <person name="Arachchi H.M."/>
            <person name="Berlin A."/>
            <person name="Chapman S.B."/>
            <person name="Goldberg J."/>
            <person name="Griggs A."/>
            <person name="Gujja S."/>
            <person name="Hansen M."/>
            <person name="Howarth C."/>
            <person name="Imamovic A."/>
            <person name="Larimer J."/>
            <person name="McCowen C."/>
            <person name="Montmayeur A."/>
            <person name="Murphy C."/>
            <person name="Neiman D."/>
            <person name="Pearson M."/>
            <person name="Priest M."/>
            <person name="Roberts A."/>
            <person name="Saif S."/>
            <person name="Shea T."/>
            <person name="Sisk P."/>
            <person name="Sykes S."/>
            <person name="Wortman J."/>
            <person name="Nusbaum C."/>
            <person name="Birren B."/>
        </authorList>
    </citation>
    <scope>NUCLEOTIDE SEQUENCE [LARGE SCALE GENOMIC DNA]</scope>
    <source>
        <strain evidence="5 6">VS20</strain>
    </source>
</reference>
<dbReference type="RefSeq" id="XP_008612403.1">
    <property type="nucleotide sequence ID" value="XM_008614181.1"/>
</dbReference>
<feature type="compositionally biased region" description="Basic residues" evidence="3">
    <location>
        <begin position="15"/>
        <end position="41"/>
    </location>
</feature>
<feature type="region of interest" description="Disordered" evidence="3">
    <location>
        <begin position="200"/>
        <end position="233"/>
    </location>
</feature>
<evidence type="ECO:0000313" key="5">
    <source>
        <dbReference type="EMBL" id="EQC34091.1"/>
    </source>
</evidence>
<gene>
    <name evidence="5" type="ORF">SDRG_08301</name>
</gene>
<dbReference type="OMA" id="RMWDGRV"/>
<dbReference type="Gene3D" id="1.10.8.1120">
    <property type="entry name" value="Histone RNA hairpin-binding protein RNA-binding domain"/>
    <property type="match status" value="1"/>
</dbReference>
<feature type="compositionally biased region" description="Basic and acidic residues" evidence="3">
    <location>
        <begin position="92"/>
        <end position="110"/>
    </location>
</feature>
<dbReference type="PANTHER" id="PTHR17408">
    <property type="entry name" value="HISTONE RNA HAIRPIN-BINDING PROTEIN"/>
    <property type="match status" value="1"/>
</dbReference>
<dbReference type="VEuPathDB" id="FungiDB:SDRG_08301"/>
<dbReference type="InParanoid" id="T0QH70"/>
<dbReference type="GO" id="GO:0071204">
    <property type="term" value="C:histone pre-mRNA 3'end processing complex"/>
    <property type="evidence" value="ECO:0007669"/>
    <property type="project" value="TreeGrafter"/>
</dbReference>
<keyword evidence="2" id="KW-0694">RNA-binding</keyword>
<dbReference type="EMBL" id="JH767156">
    <property type="protein sequence ID" value="EQC34091.1"/>
    <property type="molecule type" value="Genomic_DNA"/>
</dbReference>
<dbReference type="FunFam" id="1.10.8.1120:FF:000001">
    <property type="entry name" value="Histone RNA hairpin-binding protein-like"/>
    <property type="match status" value="1"/>
</dbReference>
<dbReference type="InterPro" id="IPR038294">
    <property type="entry name" value="SLBP_RNA_bind_sf"/>
</dbReference>